<name>A0A673B3W0_9TELE</name>
<dbReference type="PROSITE" id="PS00518">
    <property type="entry name" value="ZF_RING_1"/>
    <property type="match status" value="1"/>
</dbReference>
<evidence type="ECO:0000256" key="1">
    <source>
        <dbReference type="ARBA" id="ARBA00022723"/>
    </source>
</evidence>
<dbReference type="GO" id="GO:0061630">
    <property type="term" value="F:ubiquitin protein ligase activity"/>
    <property type="evidence" value="ECO:0007669"/>
    <property type="project" value="TreeGrafter"/>
</dbReference>
<dbReference type="InterPro" id="IPR027370">
    <property type="entry name" value="Znf-RING_euk"/>
</dbReference>
<keyword evidence="3" id="KW-0862">Zinc</keyword>
<dbReference type="Ensembl" id="ENSSORT00005036143.1">
    <property type="protein sequence ID" value="ENSSORP00005035208.1"/>
    <property type="gene ID" value="ENSSORG00005016615.1"/>
</dbReference>
<keyword evidence="6" id="KW-0472">Membrane</keyword>
<keyword evidence="2 4" id="KW-0863">Zinc-finger</keyword>
<organism evidence="8 9">
    <name type="scientific">Sphaeramia orbicularis</name>
    <name type="common">orbiculate cardinalfish</name>
    <dbReference type="NCBI Taxonomy" id="375764"/>
    <lineage>
        <taxon>Eukaryota</taxon>
        <taxon>Metazoa</taxon>
        <taxon>Chordata</taxon>
        <taxon>Craniata</taxon>
        <taxon>Vertebrata</taxon>
        <taxon>Euteleostomi</taxon>
        <taxon>Actinopterygii</taxon>
        <taxon>Neopterygii</taxon>
        <taxon>Teleostei</taxon>
        <taxon>Neoteleostei</taxon>
        <taxon>Acanthomorphata</taxon>
        <taxon>Gobiaria</taxon>
        <taxon>Kurtiformes</taxon>
        <taxon>Apogonoidei</taxon>
        <taxon>Apogonidae</taxon>
        <taxon>Apogoninae</taxon>
        <taxon>Sphaeramia</taxon>
    </lineage>
</organism>
<dbReference type="SUPFAM" id="SSF57850">
    <property type="entry name" value="RING/U-box"/>
    <property type="match status" value="1"/>
</dbReference>
<evidence type="ECO:0000256" key="6">
    <source>
        <dbReference type="SAM" id="Phobius"/>
    </source>
</evidence>
<dbReference type="GO" id="GO:0016567">
    <property type="term" value="P:protein ubiquitination"/>
    <property type="evidence" value="ECO:0007669"/>
    <property type="project" value="TreeGrafter"/>
</dbReference>
<keyword evidence="1" id="KW-0479">Metal-binding</keyword>
<sequence length="254" mass="27392">MNPYRNQNPTLLPGLDLQSSDPQISVQSAAVLQRFQTSSNQNRAPCSSEPAPGSENPYPTPAPVCQVSVIVPSRCSEDLPDLECSVCFSQFNNIFRCPKILLCGHTFCLECLARINVKSAEPGAVQCPLCRGLTPLPTLGPPKLTTDANVLSCLPAAMQRVYSVRFLRNEGKLQVKRSSGDQRSLASLRSARHSLDVGVPSSAVRAGSGGVGGALFRLTGRPACRAFLLTSVVMMMVLLLGIIIFIFTFRDKQV</sequence>
<protein>
    <submittedName>
        <fullName evidence="8">E3 ubiquitin-protein ligase RNF183-like</fullName>
    </submittedName>
</protein>
<dbReference type="InParanoid" id="A0A673B3W0"/>
<dbReference type="AlphaFoldDB" id="A0A673B3W0"/>
<dbReference type="SMART" id="SM00184">
    <property type="entry name" value="RING"/>
    <property type="match status" value="1"/>
</dbReference>
<dbReference type="InterPro" id="IPR013083">
    <property type="entry name" value="Znf_RING/FYVE/PHD"/>
</dbReference>
<dbReference type="InterPro" id="IPR017907">
    <property type="entry name" value="Znf_RING_CS"/>
</dbReference>
<evidence type="ECO:0000313" key="8">
    <source>
        <dbReference type="Ensembl" id="ENSSORP00005035208.1"/>
    </source>
</evidence>
<dbReference type="PANTHER" id="PTHR22791">
    <property type="entry name" value="RING-TYPE DOMAIN-CONTAINING PROTEIN"/>
    <property type="match status" value="1"/>
</dbReference>
<evidence type="ECO:0000259" key="7">
    <source>
        <dbReference type="PROSITE" id="PS50089"/>
    </source>
</evidence>
<dbReference type="PANTHER" id="PTHR22791:SF30">
    <property type="entry name" value="RING FINGER PROTEIN 223-LIKE"/>
    <property type="match status" value="1"/>
</dbReference>
<evidence type="ECO:0000256" key="3">
    <source>
        <dbReference type="ARBA" id="ARBA00022833"/>
    </source>
</evidence>
<reference evidence="8" key="2">
    <citation type="submission" date="2025-09" db="UniProtKB">
        <authorList>
            <consortium name="Ensembl"/>
        </authorList>
    </citation>
    <scope>IDENTIFICATION</scope>
</reference>
<reference evidence="8" key="1">
    <citation type="submission" date="2025-08" db="UniProtKB">
        <authorList>
            <consortium name="Ensembl"/>
        </authorList>
    </citation>
    <scope>IDENTIFICATION</scope>
</reference>
<evidence type="ECO:0000313" key="9">
    <source>
        <dbReference type="Proteomes" id="UP000472271"/>
    </source>
</evidence>
<dbReference type="PROSITE" id="PS50089">
    <property type="entry name" value="ZF_RING_2"/>
    <property type="match status" value="1"/>
</dbReference>
<evidence type="ECO:0000256" key="4">
    <source>
        <dbReference type="PROSITE-ProRule" id="PRU00175"/>
    </source>
</evidence>
<evidence type="ECO:0000256" key="2">
    <source>
        <dbReference type="ARBA" id="ARBA00022771"/>
    </source>
</evidence>
<feature type="domain" description="RING-type" evidence="7">
    <location>
        <begin position="84"/>
        <end position="131"/>
    </location>
</feature>
<accession>A0A673B3W0</accession>
<dbReference type="Pfam" id="PF13445">
    <property type="entry name" value="zf-RING_UBOX"/>
    <property type="match status" value="1"/>
</dbReference>
<dbReference type="OrthoDB" id="342730at2759"/>
<evidence type="ECO:0000256" key="5">
    <source>
        <dbReference type="SAM" id="MobiDB-lite"/>
    </source>
</evidence>
<feature type="transmembrane region" description="Helical" evidence="6">
    <location>
        <begin position="226"/>
        <end position="249"/>
    </location>
</feature>
<dbReference type="Gene3D" id="3.30.40.10">
    <property type="entry name" value="Zinc/RING finger domain, C3HC4 (zinc finger)"/>
    <property type="match status" value="1"/>
</dbReference>
<dbReference type="GeneID" id="115416518"/>
<dbReference type="GO" id="GO:0008270">
    <property type="term" value="F:zinc ion binding"/>
    <property type="evidence" value="ECO:0007669"/>
    <property type="project" value="UniProtKB-KW"/>
</dbReference>
<dbReference type="InterPro" id="IPR001841">
    <property type="entry name" value="Znf_RING"/>
</dbReference>
<proteinExistence type="predicted"/>
<dbReference type="Proteomes" id="UP000472271">
    <property type="component" value="Unassembled WGS sequence"/>
</dbReference>
<keyword evidence="6" id="KW-1133">Transmembrane helix</keyword>
<feature type="region of interest" description="Disordered" evidence="5">
    <location>
        <begin position="37"/>
        <end position="57"/>
    </location>
</feature>
<dbReference type="InterPro" id="IPR051435">
    <property type="entry name" value="RING_finger_E3_ubiq-ligases"/>
</dbReference>
<dbReference type="RefSeq" id="XP_029986162.1">
    <property type="nucleotide sequence ID" value="XM_030130302.1"/>
</dbReference>
<gene>
    <name evidence="8" type="primary">LOC115416518</name>
</gene>
<keyword evidence="6" id="KW-0812">Transmembrane</keyword>
<keyword evidence="9" id="KW-1185">Reference proteome</keyword>